<proteinExistence type="predicted"/>
<dbReference type="Proteomes" id="UP000789920">
    <property type="component" value="Unassembled WGS sequence"/>
</dbReference>
<accession>A0ACA9LPI1</accession>
<evidence type="ECO:0000313" key="1">
    <source>
        <dbReference type="EMBL" id="CAG8542703.1"/>
    </source>
</evidence>
<keyword evidence="2" id="KW-1185">Reference proteome</keyword>
<organism evidence="1 2">
    <name type="scientific">Racocetra persica</name>
    <dbReference type="NCBI Taxonomy" id="160502"/>
    <lineage>
        <taxon>Eukaryota</taxon>
        <taxon>Fungi</taxon>
        <taxon>Fungi incertae sedis</taxon>
        <taxon>Mucoromycota</taxon>
        <taxon>Glomeromycotina</taxon>
        <taxon>Glomeromycetes</taxon>
        <taxon>Diversisporales</taxon>
        <taxon>Gigasporaceae</taxon>
        <taxon>Racocetra</taxon>
    </lineage>
</organism>
<reference evidence="1" key="1">
    <citation type="submission" date="2021-06" db="EMBL/GenBank/DDBJ databases">
        <authorList>
            <person name="Kallberg Y."/>
            <person name="Tangrot J."/>
            <person name="Rosling A."/>
        </authorList>
    </citation>
    <scope>NUCLEOTIDE SEQUENCE</scope>
    <source>
        <strain evidence="1">MA461A</strain>
    </source>
</reference>
<evidence type="ECO:0000313" key="2">
    <source>
        <dbReference type="Proteomes" id="UP000789920"/>
    </source>
</evidence>
<protein>
    <submittedName>
        <fullName evidence="1">13622_t:CDS:1</fullName>
    </submittedName>
</protein>
<gene>
    <name evidence="1" type="ORF">RPERSI_LOCUS3624</name>
</gene>
<comment type="caution">
    <text evidence="1">The sequence shown here is derived from an EMBL/GenBank/DDBJ whole genome shotgun (WGS) entry which is preliminary data.</text>
</comment>
<sequence>MATMRFALNVARAKFFNVGGAEIVKIKQTTTKLISVRSLTNFQFSNATFIKSINSSFTRSLTTESTNNTINENNTKLDFPHNKRRRTYIPYSPEIAEVVLYNRIKWMRDNLYDRCGMLRYSSIFEGMRWQDIIKLSRYELTLMGVKDIESAWKLGSCFWIIRCNLAIQEGKRLPFKGGKDRVNDKNWREIIDMDYKDLKALGIDSINDRMKLIKNFWAIRRKLYHIERIEKCFIQTDKKTEEPNDSGKISNTG</sequence>
<dbReference type="EMBL" id="CAJVQC010004585">
    <property type="protein sequence ID" value="CAG8542703.1"/>
    <property type="molecule type" value="Genomic_DNA"/>
</dbReference>
<name>A0ACA9LPI1_9GLOM</name>